<name>A0ACC2F2E0_DALPE</name>
<gene>
    <name evidence="1" type="ORF">DPEC_G00353410</name>
</gene>
<dbReference type="Proteomes" id="UP001157502">
    <property type="component" value="Chromosome 36"/>
</dbReference>
<protein>
    <submittedName>
        <fullName evidence="1">Uncharacterized protein</fullName>
    </submittedName>
</protein>
<proteinExistence type="predicted"/>
<sequence>MTGALATPDWFAGPFVLIEPHADSLTLRSRGFGHPITRRQATQRLHGNRAGVHLACVHHLWCQRTCGLRGAETDERRVSHAVAPFHTSKRNKAENSTGHKAREQSMKSG</sequence>
<evidence type="ECO:0000313" key="1">
    <source>
        <dbReference type="EMBL" id="KAJ7985566.1"/>
    </source>
</evidence>
<reference evidence="1" key="1">
    <citation type="submission" date="2021-05" db="EMBL/GenBank/DDBJ databases">
        <authorList>
            <person name="Pan Q."/>
            <person name="Jouanno E."/>
            <person name="Zahm M."/>
            <person name="Klopp C."/>
            <person name="Cabau C."/>
            <person name="Louis A."/>
            <person name="Berthelot C."/>
            <person name="Parey E."/>
            <person name="Roest Crollius H."/>
            <person name="Montfort J."/>
            <person name="Robinson-Rechavi M."/>
            <person name="Bouchez O."/>
            <person name="Lampietro C."/>
            <person name="Lopez Roques C."/>
            <person name="Donnadieu C."/>
            <person name="Postlethwait J."/>
            <person name="Bobe J."/>
            <person name="Dillon D."/>
            <person name="Chandos A."/>
            <person name="von Hippel F."/>
            <person name="Guiguen Y."/>
        </authorList>
    </citation>
    <scope>NUCLEOTIDE SEQUENCE</scope>
    <source>
        <strain evidence="1">YG-Jan2019</strain>
    </source>
</reference>
<organism evidence="1 2">
    <name type="scientific">Dallia pectoralis</name>
    <name type="common">Alaska blackfish</name>
    <dbReference type="NCBI Taxonomy" id="75939"/>
    <lineage>
        <taxon>Eukaryota</taxon>
        <taxon>Metazoa</taxon>
        <taxon>Chordata</taxon>
        <taxon>Craniata</taxon>
        <taxon>Vertebrata</taxon>
        <taxon>Euteleostomi</taxon>
        <taxon>Actinopterygii</taxon>
        <taxon>Neopterygii</taxon>
        <taxon>Teleostei</taxon>
        <taxon>Protacanthopterygii</taxon>
        <taxon>Esociformes</taxon>
        <taxon>Umbridae</taxon>
        <taxon>Dallia</taxon>
    </lineage>
</organism>
<comment type="caution">
    <text evidence="1">The sequence shown here is derived from an EMBL/GenBank/DDBJ whole genome shotgun (WGS) entry which is preliminary data.</text>
</comment>
<evidence type="ECO:0000313" key="2">
    <source>
        <dbReference type="Proteomes" id="UP001157502"/>
    </source>
</evidence>
<dbReference type="EMBL" id="CM055763">
    <property type="protein sequence ID" value="KAJ7985566.1"/>
    <property type="molecule type" value="Genomic_DNA"/>
</dbReference>
<keyword evidence="2" id="KW-1185">Reference proteome</keyword>
<accession>A0ACC2F2E0</accession>